<name>A0A318HJH0_9MYCO</name>
<dbReference type="OrthoDB" id="6692273at2"/>
<evidence type="ECO:0000313" key="3">
    <source>
        <dbReference type="Proteomes" id="UP000247781"/>
    </source>
</evidence>
<keyword evidence="3" id="KW-1185">Reference proteome</keyword>
<feature type="domain" description="SnoaL-like" evidence="1">
    <location>
        <begin position="10"/>
        <end position="106"/>
    </location>
</feature>
<proteinExistence type="predicted"/>
<dbReference type="EMBL" id="QJJU01000004">
    <property type="protein sequence ID" value="PXX10377.1"/>
    <property type="molecule type" value="Genomic_DNA"/>
</dbReference>
<organism evidence="2 3">
    <name type="scientific">Mycolicibacterium moriokaense</name>
    <dbReference type="NCBI Taxonomy" id="39691"/>
    <lineage>
        <taxon>Bacteria</taxon>
        <taxon>Bacillati</taxon>
        <taxon>Actinomycetota</taxon>
        <taxon>Actinomycetes</taxon>
        <taxon>Mycobacteriales</taxon>
        <taxon>Mycobacteriaceae</taxon>
        <taxon>Mycolicibacterium</taxon>
    </lineage>
</organism>
<reference evidence="2 3" key="2">
    <citation type="submission" date="2018-06" db="EMBL/GenBank/DDBJ databases">
        <title>Sequencing of bacterial isolates from soil warming experiment in Harvard Forest, Massachusetts, USA.</title>
        <authorList>
            <person name="Deangelis K.PhD."/>
        </authorList>
    </citation>
    <scope>NUCLEOTIDE SEQUENCE [LARGE SCALE GENOMIC DNA]</scope>
    <source>
        <strain evidence="2 3">GAS496</strain>
    </source>
</reference>
<evidence type="ECO:0000313" key="2">
    <source>
        <dbReference type="EMBL" id="PXX10377.1"/>
    </source>
</evidence>
<protein>
    <submittedName>
        <fullName evidence="2">SnoaL-like protein</fullName>
    </submittedName>
</protein>
<dbReference type="InterPro" id="IPR032710">
    <property type="entry name" value="NTF2-like_dom_sf"/>
</dbReference>
<dbReference type="SUPFAM" id="SSF54427">
    <property type="entry name" value="NTF2-like"/>
    <property type="match status" value="1"/>
</dbReference>
<evidence type="ECO:0000259" key="1">
    <source>
        <dbReference type="Pfam" id="PF12680"/>
    </source>
</evidence>
<accession>A0A318HJH0</accession>
<dbReference type="RefSeq" id="WP_110315619.1">
    <property type="nucleotide sequence ID" value="NZ_QJJU01000004.1"/>
</dbReference>
<dbReference type="InterPro" id="IPR037401">
    <property type="entry name" value="SnoaL-like"/>
</dbReference>
<comment type="caution">
    <text evidence="2">The sequence shown here is derived from an EMBL/GenBank/DDBJ whole genome shotgun (WGS) entry which is preliminary data.</text>
</comment>
<dbReference type="Gene3D" id="3.10.450.50">
    <property type="match status" value="1"/>
</dbReference>
<gene>
    <name evidence="2" type="ORF">C8E89_104175</name>
</gene>
<reference evidence="3" key="1">
    <citation type="submission" date="2018-05" db="EMBL/GenBank/DDBJ databases">
        <authorList>
            <person name="Deangelis K."/>
            <person name="Huntemann M."/>
            <person name="Clum A."/>
            <person name="Pillay M."/>
            <person name="Palaniappan K."/>
            <person name="Varghese N."/>
            <person name="Mikhailova N."/>
            <person name="Stamatis D."/>
            <person name="Reddy T."/>
            <person name="Daum C."/>
            <person name="Shapiro N."/>
            <person name="Ivanova N."/>
            <person name="Kyrpides N."/>
            <person name="Woyke T."/>
        </authorList>
    </citation>
    <scope>NUCLEOTIDE SEQUENCE [LARGE SCALE GENOMIC DNA]</scope>
    <source>
        <strain evidence="3">GAS496</strain>
    </source>
</reference>
<dbReference type="Proteomes" id="UP000247781">
    <property type="component" value="Unassembled WGS sequence"/>
</dbReference>
<dbReference type="AlphaFoldDB" id="A0A318HJH0"/>
<sequence length="125" mass="13331">MAFDPGAVGRAFSEHRFDEALGHLAKNVRWTIVGYMVLEGADAVRQTCRDTLESLEGTATTYDRCVVAAGSDTVAVDTFARYTRPDGMTAVASCDIYEFAGDEIAAITSYAVEVDPEDAGSQPPG</sequence>
<dbReference type="Pfam" id="PF12680">
    <property type="entry name" value="SnoaL_2"/>
    <property type="match status" value="1"/>
</dbReference>